<evidence type="ECO:0000256" key="7">
    <source>
        <dbReference type="PIRSR" id="PIRSR604254-1"/>
    </source>
</evidence>
<feature type="binding site" evidence="7">
    <location>
        <position position="98"/>
    </location>
    <ligand>
        <name>Zn(2+)</name>
        <dbReference type="ChEBI" id="CHEBI:29105"/>
    </ligand>
</feature>
<proteinExistence type="inferred from homology"/>
<keyword evidence="3" id="KW-1003">Cell membrane</keyword>
<protein>
    <submittedName>
        <fullName evidence="10">Monocyte to macrophage differentiation factor 2 isoform X1</fullName>
    </submittedName>
</protein>
<dbReference type="GO" id="GO:0046872">
    <property type="term" value="F:metal ion binding"/>
    <property type="evidence" value="ECO:0007669"/>
    <property type="project" value="UniProtKB-KW"/>
</dbReference>
<keyword evidence="4 8" id="KW-0812">Transmembrane</keyword>
<dbReference type="KEGG" id="ccal:108630323"/>
<evidence type="ECO:0000256" key="8">
    <source>
        <dbReference type="SAM" id="Phobius"/>
    </source>
</evidence>
<dbReference type="Proteomes" id="UP000694925">
    <property type="component" value="Unplaced"/>
</dbReference>
<organism evidence="9 10">
    <name type="scientific">Ceratina calcarata</name>
    <dbReference type="NCBI Taxonomy" id="156304"/>
    <lineage>
        <taxon>Eukaryota</taxon>
        <taxon>Metazoa</taxon>
        <taxon>Ecdysozoa</taxon>
        <taxon>Arthropoda</taxon>
        <taxon>Hexapoda</taxon>
        <taxon>Insecta</taxon>
        <taxon>Pterygota</taxon>
        <taxon>Neoptera</taxon>
        <taxon>Endopterygota</taxon>
        <taxon>Hymenoptera</taxon>
        <taxon>Apocrita</taxon>
        <taxon>Aculeata</taxon>
        <taxon>Apoidea</taxon>
        <taxon>Anthophila</taxon>
        <taxon>Apidae</taxon>
        <taxon>Ceratina</taxon>
        <taxon>Zadontomerus</taxon>
    </lineage>
</organism>
<dbReference type="GeneID" id="108630323"/>
<evidence type="ECO:0000256" key="1">
    <source>
        <dbReference type="ARBA" id="ARBA00004651"/>
    </source>
</evidence>
<dbReference type="GO" id="GO:0140911">
    <property type="term" value="F:pore-forming activity"/>
    <property type="evidence" value="ECO:0007669"/>
    <property type="project" value="InterPro"/>
</dbReference>
<evidence type="ECO:0000313" key="10">
    <source>
        <dbReference type="RefSeq" id="XP_017889068.1"/>
    </source>
</evidence>
<keyword evidence="5 8" id="KW-1133">Transmembrane helix</keyword>
<dbReference type="NCBIfam" id="TIGR01065">
    <property type="entry name" value="hlyIII"/>
    <property type="match status" value="1"/>
</dbReference>
<feature type="transmembrane region" description="Helical" evidence="8">
    <location>
        <begin position="174"/>
        <end position="192"/>
    </location>
</feature>
<accession>A0AAJ7JAY5</accession>
<dbReference type="InterPro" id="IPR004254">
    <property type="entry name" value="AdipoR/HlyIII-related"/>
</dbReference>
<dbReference type="PANTHER" id="PTHR20855">
    <property type="entry name" value="ADIPOR/PROGESTIN RECEPTOR-RELATED"/>
    <property type="match status" value="1"/>
</dbReference>
<evidence type="ECO:0000256" key="6">
    <source>
        <dbReference type="ARBA" id="ARBA00023136"/>
    </source>
</evidence>
<dbReference type="AlphaFoldDB" id="A0AAJ7JAY5"/>
<dbReference type="GO" id="GO:0005886">
    <property type="term" value="C:plasma membrane"/>
    <property type="evidence" value="ECO:0007669"/>
    <property type="project" value="UniProtKB-SubCell"/>
</dbReference>
<evidence type="ECO:0000256" key="3">
    <source>
        <dbReference type="ARBA" id="ARBA00022475"/>
    </source>
</evidence>
<dbReference type="RefSeq" id="XP_017889068.1">
    <property type="nucleotide sequence ID" value="XM_018033579.2"/>
</dbReference>
<feature type="transmembrane region" description="Helical" evidence="8">
    <location>
        <begin position="119"/>
        <end position="137"/>
    </location>
</feature>
<comment type="similarity">
    <text evidence="2">Belongs to the ADIPOR family.</text>
</comment>
<gene>
    <name evidence="10" type="primary">LOC108630323</name>
</gene>
<dbReference type="PANTHER" id="PTHR20855:SF3">
    <property type="entry name" value="LD03007P"/>
    <property type="match status" value="1"/>
</dbReference>
<evidence type="ECO:0000313" key="9">
    <source>
        <dbReference type="Proteomes" id="UP000694925"/>
    </source>
</evidence>
<keyword evidence="6 8" id="KW-0472">Membrane</keyword>
<comment type="subcellular location">
    <subcellularLocation>
        <location evidence="1">Cell membrane</location>
        <topology evidence="1">Multi-pass membrane protein</topology>
    </subcellularLocation>
</comment>
<dbReference type="Pfam" id="PF03006">
    <property type="entry name" value="HlyIII"/>
    <property type="match status" value="1"/>
</dbReference>
<feature type="transmembrane region" description="Helical" evidence="8">
    <location>
        <begin position="77"/>
        <end position="98"/>
    </location>
</feature>
<feature type="transmembrane region" description="Helical" evidence="8">
    <location>
        <begin position="226"/>
        <end position="247"/>
    </location>
</feature>
<keyword evidence="9" id="KW-1185">Reference proteome</keyword>
<evidence type="ECO:0000256" key="4">
    <source>
        <dbReference type="ARBA" id="ARBA00022692"/>
    </source>
</evidence>
<keyword evidence="7" id="KW-0479">Metal-binding</keyword>
<dbReference type="InterPro" id="IPR005744">
    <property type="entry name" value="Hy-lIII"/>
</dbReference>
<keyword evidence="7" id="KW-0862">Zinc</keyword>
<feature type="binding site" evidence="7">
    <location>
        <position position="228"/>
    </location>
    <ligand>
        <name>Zn(2+)</name>
        <dbReference type="ChEBI" id="CHEBI:29105"/>
    </ligand>
</feature>
<reference evidence="10" key="1">
    <citation type="submission" date="2025-08" db="UniProtKB">
        <authorList>
            <consortium name="RefSeq"/>
        </authorList>
    </citation>
    <scope>IDENTIFICATION</scope>
    <source>
        <tissue evidence="10">Whole body</tissue>
    </source>
</reference>
<evidence type="ECO:0000256" key="2">
    <source>
        <dbReference type="ARBA" id="ARBA00007018"/>
    </source>
</evidence>
<feature type="binding site" evidence="7">
    <location>
        <position position="224"/>
    </location>
    <ligand>
        <name>Zn(2+)</name>
        <dbReference type="ChEBI" id="CHEBI:29105"/>
    </ligand>
</feature>
<feature type="transmembrane region" description="Helical" evidence="8">
    <location>
        <begin position="143"/>
        <end position="162"/>
    </location>
</feature>
<name>A0AAJ7JAY5_9HYME</name>
<evidence type="ECO:0000256" key="5">
    <source>
        <dbReference type="ARBA" id="ARBA00022989"/>
    </source>
</evidence>
<sequence length="276" mass="31813">MDIFSPHQFVVTTLKNLLQFHRIKDIQWMNPRACTNEAYTPTSVEHIANVATHGIWVVPSVVGSLQLIQRSTTWRQFVSASVYGTSLILVFTVSTFFHSVHYCNNNRQLKDTLHRCDRAMIYIFIAASYFPWLNVDHFPDDELLFAMRYAVWIMAILGILYQQIFHERYKMLETLFYLLMGIGPSVAIINVYNYYNITELKLGGLFYVLGLVFFKCDGRIPFAHAIWHLFVAVAAGYHYYAILSHVFPDNFGLPGNSMTSDVPSLPKLLKSHIDEL</sequence>